<dbReference type="EMBL" id="WTYQ01000001">
    <property type="protein sequence ID" value="MXP25181.1"/>
    <property type="molecule type" value="Genomic_DNA"/>
</dbReference>
<dbReference type="Proteomes" id="UP000460561">
    <property type="component" value="Unassembled WGS sequence"/>
</dbReference>
<evidence type="ECO:0000313" key="1">
    <source>
        <dbReference type="EMBL" id="MXP25181.1"/>
    </source>
</evidence>
<sequence length="321" mass="35152">MSEHVGHERAWREWNAAISSPRMHHAWLLTGRRGIGKMSFALAAARELVREEGAQQPQADHPDILILTHEPSNADEEKKRAEGKPYQTKRNITVDQVRRMQQRLNTRPTLGAKRAIIVDPADDMEKSASNALLKSLEEPPAGSYFLLVSHRPGRLLPTIRSRCRIVRFPILSPTDIDTILCREAPEADTAARAAAIAASAGSPGAALDFVELELGKLHHLMTEIVSKGDRDFALRGKLADAMGARPDRKRQMAAIDLARAVIGHQVETAPQQTIPMLADAYADLNQLANQAPTFNFDAGLLIMEIGTLLASVAGTRDSAHV</sequence>
<proteinExistence type="predicted"/>
<protein>
    <submittedName>
        <fullName evidence="1">DNA polymerase III subunit delta</fullName>
    </submittedName>
</protein>
<evidence type="ECO:0000313" key="2">
    <source>
        <dbReference type="Proteomes" id="UP000460561"/>
    </source>
</evidence>
<organism evidence="1 2">
    <name type="scientific">Altericroceibacterium indicum</name>
    <dbReference type="NCBI Taxonomy" id="374177"/>
    <lineage>
        <taxon>Bacteria</taxon>
        <taxon>Pseudomonadati</taxon>
        <taxon>Pseudomonadota</taxon>
        <taxon>Alphaproteobacteria</taxon>
        <taxon>Sphingomonadales</taxon>
        <taxon>Erythrobacteraceae</taxon>
        <taxon>Altericroceibacterium</taxon>
    </lineage>
</organism>
<dbReference type="InterPro" id="IPR050238">
    <property type="entry name" value="DNA_Rep/Repair_Clamp_Loader"/>
</dbReference>
<dbReference type="PANTHER" id="PTHR11669:SF8">
    <property type="entry name" value="DNA POLYMERASE III SUBUNIT DELTA"/>
    <property type="match status" value="1"/>
</dbReference>
<dbReference type="InterPro" id="IPR027417">
    <property type="entry name" value="P-loop_NTPase"/>
</dbReference>
<keyword evidence="2" id="KW-1185">Reference proteome</keyword>
<gene>
    <name evidence="1" type="ORF">GRI39_03870</name>
</gene>
<dbReference type="SUPFAM" id="SSF52540">
    <property type="entry name" value="P-loop containing nucleoside triphosphate hydrolases"/>
    <property type="match status" value="1"/>
</dbReference>
<reference evidence="1 2" key="1">
    <citation type="submission" date="2019-12" db="EMBL/GenBank/DDBJ databases">
        <title>Genomic-based taxomic classification of the family Erythrobacteraceae.</title>
        <authorList>
            <person name="Xu L."/>
        </authorList>
    </citation>
    <scope>NUCLEOTIDE SEQUENCE [LARGE SCALE GENOMIC DNA]</scope>
    <source>
        <strain evidence="1 2">DSM 18604</strain>
    </source>
</reference>
<dbReference type="GO" id="GO:0006261">
    <property type="term" value="P:DNA-templated DNA replication"/>
    <property type="evidence" value="ECO:0007669"/>
    <property type="project" value="TreeGrafter"/>
</dbReference>
<comment type="caution">
    <text evidence="1">The sequence shown here is derived from an EMBL/GenBank/DDBJ whole genome shotgun (WGS) entry which is preliminary data.</text>
</comment>
<dbReference type="OrthoDB" id="9811073at2"/>
<name>A0A845A819_9SPHN</name>
<dbReference type="PANTHER" id="PTHR11669">
    <property type="entry name" value="REPLICATION FACTOR C / DNA POLYMERASE III GAMMA-TAU SUBUNIT"/>
    <property type="match status" value="1"/>
</dbReference>
<dbReference type="AlphaFoldDB" id="A0A845A819"/>
<dbReference type="Gene3D" id="3.40.50.300">
    <property type="entry name" value="P-loop containing nucleotide triphosphate hydrolases"/>
    <property type="match status" value="1"/>
</dbReference>
<accession>A0A845A819</accession>
<dbReference type="RefSeq" id="WP_160738330.1">
    <property type="nucleotide sequence ID" value="NZ_WTYQ01000001.1"/>
</dbReference>
<dbReference type="Pfam" id="PF13177">
    <property type="entry name" value="DNA_pol3_delta2"/>
    <property type="match status" value="1"/>
</dbReference>